<dbReference type="PROSITE" id="PS51257">
    <property type="entry name" value="PROKAR_LIPOPROTEIN"/>
    <property type="match status" value="1"/>
</dbReference>
<reference evidence="2" key="1">
    <citation type="journal article" date="2019" name="Nat. Commun.">
        <title>The genome of broomcorn millet.</title>
        <authorList>
            <person name="Zou C."/>
            <person name="Miki D."/>
            <person name="Li D."/>
            <person name="Tang Q."/>
            <person name="Xiao L."/>
            <person name="Rajput S."/>
            <person name="Deng P."/>
            <person name="Jia W."/>
            <person name="Huang R."/>
            <person name="Zhang M."/>
            <person name="Sun Y."/>
            <person name="Hu J."/>
            <person name="Fu X."/>
            <person name="Schnable P.S."/>
            <person name="Li F."/>
            <person name="Zhang H."/>
            <person name="Feng B."/>
            <person name="Zhu X."/>
            <person name="Liu R."/>
            <person name="Schnable J.C."/>
            <person name="Zhu J.-K."/>
            <person name="Zhang H."/>
        </authorList>
    </citation>
    <scope>NUCLEOTIDE SEQUENCE [LARGE SCALE GENOMIC DNA]</scope>
</reference>
<evidence type="ECO:0000313" key="1">
    <source>
        <dbReference type="EMBL" id="RLM87652.1"/>
    </source>
</evidence>
<evidence type="ECO:0000313" key="2">
    <source>
        <dbReference type="Proteomes" id="UP000275267"/>
    </source>
</evidence>
<proteinExistence type="predicted"/>
<accession>A0A3L6QVB5</accession>
<dbReference type="Proteomes" id="UP000275267">
    <property type="component" value="Unassembled WGS sequence"/>
</dbReference>
<dbReference type="AlphaFoldDB" id="A0A3L6QVB5"/>
<organism evidence="1 2">
    <name type="scientific">Panicum miliaceum</name>
    <name type="common">Proso millet</name>
    <name type="synonym">Broomcorn millet</name>
    <dbReference type="NCBI Taxonomy" id="4540"/>
    <lineage>
        <taxon>Eukaryota</taxon>
        <taxon>Viridiplantae</taxon>
        <taxon>Streptophyta</taxon>
        <taxon>Embryophyta</taxon>
        <taxon>Tracheophyta</taxon>
        <taxon>Spermatophyta</taxon>
        <taxon>Magnoliopsida</taxon>
        <taxon>Liliopsida</taxon>
        <taxon>Poales</taxon>
        <taxon>Poaceae</taxon>
        <taxon>PACMAD clade</taxon>
        <taxon>Panicoideae</taxon>
        <taxon>Panicodae</taxon>
        <taxon>Paniceae</taxon>
        <taxon>Panicinae</taxon>
        <taxon>Panicum</taxon>
        <taxon>Panicum sect. Panicum</taxon>
    </lineage>
</organism>
<gene>
    <name evidence="1" type="ORF">C2845_PM04G02050</name>
</gene>
<protein>
    <submittedName>
        <fullName evidence="1">Uncharacterized protein</fullName>
    </submittedName>
</protein>
<comment type="caution">
    <text evidence="1">The sequence shown here is derived from an EMBL/GenBank/DDBJ whole genome shotgun (WGS) entry which is preliminary data.</text>
</comment>
<sequence>MEERSALTAGGTTGGGGALLLAPAGVAACWTDGCGGWLLATVGVGFGRPPEAGASTRGAAAAEEVQAEDMERMGIVCLCKDGSCNKLHRARPAETFTEAFDRSCLSIRG</sequence>
<keyword evidence="2" id="KW-1185">Reference proteome</keyword>
<name>A0A3L6QVB5_PANMI</name>
<dbReference type="EMBL" id="PQIB02000011">
    <property type="protein sequence ID" value="RLM87652.1"/>
    <property type="molecule type" value="Genomic_DNA"/>
</dbReference>